<proteinExistence type="predicted"/>
<accession>A0ABY5X416</accession>
<organism evidence="1 2">
    <name type="scientific">Erwinia pyrifoliae</name>
    <dbReference type="NCBI Taxonomy" id="79967"/>
    <lineage>
        <taxon>Bacteria</taxon>
        <taxon>Pseudomonadati</taxon>
        <taxon>Pseudomonadota</taxon>
        <taxon>Gammaproteobacteria</taxon>
        <taxon>Enterobacterales</taxon>
        <taxon>Erwiniaceae</taxon>
        <taxon>Erwinia</taxon>
    </lineage>
</organism>
<name>A0ABY5X416_ERWPY</name>
<dbReference type="InterPro" id="IPR021221">
    <property type="entry name" value="Fil"/>
</dbReference>
<dbReference type="Pfam" id="PF10893">
    <property type="entry name" value="Phage_186_Fil"/>
    <property type="match status" value="1"/>
</dbReference>
<keyword evidence="2" id="KW-1185">Reference proteome</keyword>
<evidence type="ECO:0000313" key="2">
    <source>
        <dbReference type="Proteomes" id="UP001058553"/>
    </source>
</evidence>
<evidence type="ECO:0000313" key="1">
    <source>
        <dbReference type="EMBL" id="UWS32130.1"/>
    </source>
</evidence>
<dbReference type="RefSeq" id="WP_259818043.1">
    <property type="nucleotide sequence ID" value="NZ_CP103445.1"/>
</dbReference>
<reference evidence="1" key="1">
    <citation type="submission" date="2022-07" db="EMBL/GenBank/DDBJ databases">
        <title>Genetic diversity of Erwinia pyrifoliae.</title>
        <authorList>
            <person name="Park D.S."/>
            <person name="Ham H."/>
        </authorList>
    </citation>
    <scope>NUCLEOTIDE SEQUENCE</scope>
    <source>
        <strain evidence="1">CP201486</strain>
    </source>
</reference>
<gene>
    <name evidence="1" type="ORF">NYP84_10655</name>
</gene>
<sequence length="73" mass="8565">MNAEQVPSMASLLKHGCQVTHYRHSRGWIETPDGRYFQPNANDVQFVKGRRTPFISSQRRKLRWFARLMGVFA</sequence>
<dbReference type="EMBL" id="CP103445">
    <property type="protein sequence ID" value="UWS32130.1"/>
    <property type="molecule type" value="Genomic_DNA"/>
</dbReference>
<dbReference type="Proteomes" id="UP001058553">
    <property type="component" value="Chromosome"/>
</dbReference>
<protein>
    <submittedName>
        <fullName evidence="1">DUF2724 domain-containing protein</fullName>
    </submittedName>
</protein>